<organism evidence="2 3">
    <name type="scientific">Collimonas rhizosphaerae</name>
    <dbReference type="NCBI Taxonomy" id="3126357"/>
    <lineage>
        <taxon>Bacteria</taxon>
        <taxon>Pseudomonadati</taxon>
        <taxon>Pseudomonadota</taxon>
        <taxon>Betaproteobacteria</taxon>
        <taxon>Burkholderiales</taxon>
        <taxon>Oxalobacteraceae</taxon>
        <taxon>Collimonas</taxon>
    </lineage>
</organism>
<keyword evidence="3" id="KW-1185">Reference proteome</keyword>
<dbReference type="Proteomes" id="UP001495910">
    <property type="component" value="Unassembled WGS sequence"/>
</dbReference>
<sequence length="373" mass="41581">MRTRQFLRPPQGRLFRHNSRLPVKPKSGVHTAMQWLLDKDKRSTVVWSSAAYGSTIIAVYYLWLGFTPAFNLGQASLLLLQAFVVGVAFTFYFSTAIFFPAWAYSLLGIEIDDLKAESRKGAISALARRSIAAQVFGTSAAFLIFAPLPFNPPNPLPIYWAIYWAIAAVLVVFSAIFLVFMPRLSEFNKAETGWSYLSSVMVLGFLGMFGSLLLYVLYDLAPKNHKAEDWFFFLAWVMVTVVSAGIGTSRKNEWLVKILIPLFVFAYLLQGFNVLILPFKGTASAIGIAEPRPVTLIFPPSSCSQMKLALDDPEKLTCDGLNAGVLRDVNLLNTLGDRWVLRYGDSEENITFEGKGVIVKRQPKKKDANPHSS</sequence>
<evidence type="ECO:0000313" key="3">
    <source>
        <dbReference type="Proteomes" id="UP001495910"/>
    </source>
</evidence>
<feature type="transmembrane region" description="Helical" evidence="1">
    <location>
        <begin position="162"/>
        <end position="181"/>
    </location>
</feature>
<reference evidence="2 3" key="1">
    <citation type="submission" date="2024-02" db="EMBL/GenBank/DDBJ databases">
        <title>Draft genome sequence of Collimonas sp. strain H4R21, an effective mineral-weathering bacterial strain isolated from the beech rhizosphere.</title>
        <authorList>
            <person name="Morin E."/>
            <person name="Uroz S."/>
            <person name="Leveau J.H.J."/>
            <person name="Kumar R."/>
            <person name="Rey M.W."/>
            <person name="Pham J."/>
        </authorList>
    </citation>
    <scope>NUCLEOTIDE SEQUENCE [LARGE SCALE GENOMIC DNA]</scope>
    <source>
        <strain evidence="2 3">H4R21</strain>
    </source>
</reference>
<keyword evidence="1" id="KW-0472">Membrane</keyword>
<dbReference type="EMBL" id="JBANDC010000008">
    <property type="protein sequence ID" value="MEM4988470.1"/>
    <property type="molecule type" value="Genomic_DNA"/>
</dbReference>
<feature type="transmembrane region" description="Helical" evidence="1">
    <location>
        <begin position="193"/>
        <end position="218"/>
    </location>
</feature>
<feature type="transmembrane region" description="Helical" evidence="1">
    <location>
        <begin position="83"/>
        <end position="109"/>
    </location>
</feature>
<name>A0ABU9PWR1_9BURK</name>
<comment type="caution">
    <text evidence="2">The sequence shown here is derived from an EMBL/GenBank/DDBJ whole genome shotgun (WGS) entry which is preliminary data.</text>
</comment>
<feature type="transmembrane region" description="Helical" evidence="1">
    <location>
        <begin position="130"/>
        <end position="150"/>
    </location>
</feature>
<feature type="transmembrane region" description="Helical" evidence="1">
    <location>
        <begin position="254"/>
        <end position="276"/>
    </location>
</feature>
<gene>
    <name evidence="2" type="ORF">V8G57_13820</name>
</gene>
<proteinExistence type="predicted"/>
<accession>A0ABU9PWR1</accession>
<feature type="transmembrane region" description="Helical" evidence="1">
    <location>
        <begin position="44"/>
        <end position="63"/>
    </location>
</feature>
<dbReference type="RefSeq" id="WP_342829893.1">
    <property type="nucleotide sequence ID" value="NZ_JBANDC010000008.1"/>
</dbReference>
<feature type="transmembrane region" description="Helical" evidence="1">
    <location>
        <begin position="230"/>
        <end position="247"/>
    </location>
</feature>
<keyword evidence="1" id="KW-0812">Transmembrane</keyword>
<keyword evidence="1" id="KW-1133">Transmembrane helix</keyword>
<protein>
    <submittedName>
        <fullName evidence="2">Uncharacterized protein</fullName>
    </submittedName>
</protein>
<evidence type="ECO:0000313" key="2">
    <source>
        <dbReference type="EMBL" id="MEM4988470.1"/>
    </source>
</evidence>
<evidence type="ECO:0000256" key="1">
    <source>
        <dbReference type="SAM" id="Phobius"/>
    </source>
</evidence>